<keyword evidence="2" id="KW-0378">Hydrolase</keyword>
<dbReference type="PANTHER" id="PTHR43603:SF1">
    <property type="entry name" value="ZINC-REGULATED GTPASE METALLOPROTEIN ACTIVATOR 1"/>
    <property type="match status" value="1"/>
</dbReference>
<dbReference type="Pfam" id="PF02492">
    <property type="entry name" value="cobW"/>
    <property type="match status" value="1"/>
</dbReference>
<name>A0A157Z3D2_9BURK</name>
<evidence type="ECO:0000256" key="3">
    <source>
        <dbReference type="ARBA" id="ARBA00023186"/>
    </source>
</evidence>
<dbReference type="AlphaFoldDB" id="A0A157Z3D2"/>
<evidence type="ECO:0000256" key="4">
    <source>
        <dbReference type="ARBA" id="ARBA00034320"/>
    </source>
</evidence>
<evidence type="ECO:0000259" key="8">
    <source>
        <dbReference type="SMART" id="SM00833"/>
    </source>
</evidence>
<dbReference type="InterPro" id="IPR011629">
    <property type="entry name" value="CobW-like_C"/>
</dbReference>
<dbReference type="Gene3D" id="3.30.1220.10">
    <property type="entry name" value="CobW-like, C-terminal domain"/>
    <property type="match status" value="1"/>
</dbReference>
<evidence type="ECO:0000256" key="2">
    <source>
        <dbReference type="ARBA" id="ARBA00022801"/>
    </source>
</evidence>
<dbReference type="Pfam" id="PF07683">
    <property type="entry name" value="CobW_C"/>
    <property type="match status" value="1"/>
</dbReference>
<dbReference type="InterPro" id="IPR003495">
    <property type="entry name" value="CobW/HypB/UreG_nucleotide-bd"/>
</dbReference>
<dbReference type="SMART" id="SM00833">
    <property type="entry name" value="CobW_C"/>
    <property type="match status" value="1"/>
</dbReference>
<evidence type="ECO:0000256" key="7">
    <source>
        <dbReference type="SAM" id="MobiDB-lite"/>
    </source>
</evidence>
<dbReference type="GO" id="GO:0016787">
    <property type="term" value="F:hydrolase activity"/>
    <property type="evidence" value="ECO:0007669"/>
    <property type="project" value="UniProtKB-KW"/>
</dbReference>
<accession>A0A157Z3D2</accession>
<protein>
    <submittedName>
        <fullName evidence="9">Cobalamin synthesis protein/P47K family protein</fullName>
    </submittedName>
</protein>
<comment type="catalytic activity">
    <reaction evidence="6">
        <text>GTP + H2O = GDP + phosphate + H(+)</text>
        <dbReference type="Rhea" id="RHEA:19669"/>
        <dbReference type="ChEBI" id="CHEBI:15377"/>
        <dbReference type="ChEBI" id="CHEBI:15378"/>
        <dbReference type="ChEBI" id="CHEBI:37565"/>
        <dbReference type="ChEBI" id="CHEBI:43474"/>
        <dbReference type="ChEBI" id="CHEBI:58189"/>
    </reaction>
    <physiologicalReaction direction="left-to-right" evidence="6">
        <dbReference type="Rhea" id="RHEA:19670"/>
    </physiologicalReaction>
</comment>
<keyword evidence="10" id="KW-1185">Reference proteome</keyword>
<dbReference type="OrthoDB" id="9808822at2"/>
<dbReference type="InterPro" id="IPR051927">
    <property type="entry name" value="Zn_Chap_cDPG_Synth"/>
</dbReference>
<comment type="caution">
    <text evidence="9">The sequence shown here is derived from an EMBL/GenBank/DDBJ whole genome shotgun (WGS) entry which is preliminary data.</text>
</comment>
<evidence type="ECO:0000313" key="10">
    <source>
        <dbReference type="Proteomes" id="UP000054903"/>
    </source>
</evidence>
<evidence type="ECO:0000313" key="9">
    <source>
        <dbReference type="EMBL" id="SAK40041.1"/>
    </source>
</evidence>
<dbReference type="EMBL" id="FCNX02000001">
    <property type="protein sequence ID" value="SAK40041.1"/>
    <property type="molecule type" value="Genomic_DNA"/>
</dbReference>
<comment type="similarity">
    <text evidence="4">Belongs to the SIMIBI class G3E GTPase family. ZNG1 subfamily.</text>
</comment>
<dbReference type="GO" id="GO:0000166">
    <property type="term" value="F:nucleotide binding"/>
    <property type="evidence" value="ECO:0007669"/>
    <property type="project" value="UniProtKB-KW"/>
</dbReference>
<dbReference type="SUPFAM" id="SSF52540">
    <property type="entry name" value="P-loop containing nucleoside triphosphate hydrolases"/>
    <property type="match status" value="1"/>
</dbReference>
<dbReference type="Gene3D" id="3.40.50.300">
    <property type="entry name" value="P-loop containing nucleotide triphosphate hydrolases"/>
    <property type="match status" value="1"/>
</dbReference>
<evidence type="ECO:0000256" key="5">
    <source>
        <dbReference type="ARBA" id="ARBA00045658"/>
    </source>
</evidence>
<proteinExistence type="inferred from homology"/>
<organism evidence="9 10">
    <name type="scientific">Caballeronia fortuita</name>
    <dbReference type="NCBI Taxonomy" id="1777138"/>
    <lineage>
        <taxon>Bacteria</taxon>
        <taxon>Pseudomonadati</taxon>
        <taxon>Pseudomonadota</taxon>
        <taxon>Betaproteobacteria</taxon>
        <taxon>Burkholderiales</taxon>
        <taxon>Burkholderiaceae</taxon>
        <taxon>Caballeronia</taxon>
    </lineage>
</organism>
<keyword evidence="1" id="KW-0547">Nucleotide-binding</keyword>
<dbReference type="RefSeq" id="WP_061132514.1">
    <property type="nucleotide sequence ID" value="NZ_FCNX02000001.1"/>
</dbReference>
<feature type="region of interest" description="Disordered" evidence="7">
    <location>
        <begin position="403"/>
        <end position="428"/>
    </location>
</feature>
<sequence length="428" mass="46836">MNQTPLPITVLSGFTGAGKTTLVDALLANAEGVRIGAVTYSKAASGADRETTELPNGCLLLTLADRSMPALEHAITWIAQQQRFDAIVVETPGIAQPMTIAEHLAFGDDDDATLEGRAHLDTFVTVIDAGSFLRDYASSDSLAERGLSLEGHDDEADQTVVETLVEQIEFCDVIVINKIDLASADQVAKIADILRALNPRASHIQTQSLLPSGNVHPADLLNTGRFDFDATASAPGWLAILNGEQAENDAPDASGVGHFVYRARRPFHPERLWTLLHEEWPGVLRAKGFFWLATRSDVGGSLSQAGGTVRHGPAGLWWAAQDRSEWPVDDPELEAEIVAEWYGDPDDNSIGDRRQELVLIGSNLDPAIWQDKFDACLVTDDEWTLDADALHRLPDPFPAWEVEDHDHDNDHDRDHHHGPGCDCDDHRH</sequence>
<evidence type="ECO:0000256" key="1">
    <source>
        <dbReference type="ARBA" id="ARBA00022741"/>
    </source>
</evidence>
<dbReference type="Proteomes" id="UP000054903">
    <property type="component" value="Unassembled WGS sequence"/>
</dbReference>
<dbReference type="STRING" id="1777138.AWB77_00171"/>
<reference evidence="9" key="1">
    <citation type="submission" date="2016-01" db="EMBL/GenBank/DDBJ databases">
        <authorList>
            <person name="Peeters C."/>
        </authorList>
    </citation>
    <scope>NUCLEOTIDE SEQUENCE</scope>
    <source>
        <strain evidence="9">LMG 29320</strain>
    </source>
</reference>
<gene>
    <name evidence="9" type="ORF">AWB77_00171</name>
</gene>
<feature type="domain" description="CobW C-terminal" evidence="8">
    <location>
        <begin position="256"/>
        <end position="377"/>
    </location>
</feature>
<keyword evidence="3" id="KW-0143">Chaperone</keyword>
<dbReference type="InterPro" id="IPR036627">
    <property type="entry name" value="CobW-likC_sf"/>
</dbReference>
<dbReference type="CDD" id="cd03112">
    <property type="entry name" value="CobW-like"/>
    <property type="match status" value="1"/>
</dbReference>
<dbReference type="PANTHER" id="PTHR43603">
    <property type="entry name" value="COBW DOMAIN-CONTAINING PROTEIN DDB_G0274527"/>
    <property type="match status" value="1"/>
</dbReference>
<comment type="function">
    <text evidence="5">Zinc chaperone that directly transfers zinc cofactor to target proteins, thereby activating them. Zinc is transferred from the CXCC motif in the GTPase domain to the zinc binding site in target proteins in a process requiring GTP hydrolysis.</text>
</comment>
<evidence type="ECO:0000256" key="6">
    <source>
        <dbReference type="ARBA" id="ARBA00049117"/>
    </source>
</evidence>
<dbReference type="InterPro" id="IPR027417">
    <property type="entry name" value="P-loop_NTPase"/>
</dbReference>